<dbReference type="InterPro" id="IPR018303">
    <property type="entry name" value="ATPase_P-typ_P_site"/>
</dbReference>
<feature type="transmembrane region" description="Helical" evidence="16">
    <location>
        <begin position="312"/>
        <end position="332"/>
    </location>
</feature>
<dbReference type="RefSeq" id="XP_068363079.1">
    <property type="nucleotide sequence ID" value="XM_068501726.1"/>
</dbReference>
<feature type="binding site" evidence="14">
    <location>
        <position position="539"/>
    </location>
    <ligand>
        <name>ATP</name>
        <dbReference type="ChEBI" id="CHEBI:30616"/>
    </ligand>
</feature>
<dbReference type="GO" id="GO:0005886">
    <property type="term" value="C:plasma membrane"/>
    <property type="evidence" value="ECO:0007669"/>
    <property type="project" value="TreeGrafter"/>
</dbReference>
<dbReference type="NCBIfam" id="TIGR01494">
    <property type="entry name" value="ATPase_P-type"/>
    <property type="match status" value="1"/>
</dbReference>
<keyword evidence="4 16" id="KW-0812">Transmembrane</keyword>
<dbReference type="InterPro" id="IPR044492">
    <property type="entry name" value="P_typ_ATPase_HD_dom"/>
</dbReference>
<dbReference type="SFLD" id="SFLDG00002">
    <property type="entry name" value="C1.7:_P-type_atpase_like"/>
    <property type="match status" value="1"/>
</dbReference>
<feature type="transmembrane region" description="Helical" evidence="16">
    <location>
        <begin position="949"/>
        <end position="968"/>
    </location>
</feature>
<comment type="caution">
    <text evidence="20">The sequence shown here is derived from an EMBL/GenBank/DDBJ whole genome shotgun (WGS) entry which is preliminary data.</text>
</comment>
<evidence type="ECO:0000256" key="9">
    <source>
        <dbReference type="ARBA" id="ARBA00022967"/>
    </source>
</evidence>
<dbReference type="Pfam" id="PF00122">
    <property type="entry name" value="E1-E2_ATPase"/>
    <property type="match status" value="1"/>
</dbReference>
<dbReference type="Pfam" id="PF13246">
    <property type="entry name" value="Cation_ATPase"/>
    <property type="match status" value="1"/>
</dbReference>
<evidence type="ECO:0000259" key="17">
    <source>
        <dbReference type="Pfam" id="PF00122"/>
    </source>
</evidence>
<dbReference type="VEuPathDB" id="TrichDB:TRFO_21035"/>
<dbReference type="PANTHER" id="PTHR24092">
    <property type="entry name" value="PROBABLE PHOSPHOLIPID-TRANSPORTING ATPASE"/>
    <property type="match status" value="1"/>
</dbReference>
<comment type="cofactor">
    <cofactor evidence="15">
        <name>Mg(2+)</name>
        <dbReference type="ChEBI" id="CHEBI:18420"/>
    </cofactor>
</comment>
<keyword evidence="10 16" id="KW-1133">Transmembrane helix</keyword>
<dbReference type="SUPFAM" id="SSF81665">
    <property type="entry name" value="Calcium ATPase, transmembrane domain M"/>
    <property type="match status" value="1"/>
</dbReference>
<dbReference type="InterPro" id="IPR023298">
    <property type="entry name" value="ATPase_P-typ_TM_dom_sf"/>
</dbReference>
<evidence type="ECO:0000259" key="18">
    <source>
        <dbReference type="Pfam" id="PF16209"/>
    </source>
</evidence>
<feature type="transmembrane region" description="Helical" evidence="16">
    <location>
        <begin position="861"/>
        <end position="881"/>
    </location>
</feature>
<dbReference type="Pfam" id="PF16212">
    <property type="entry name" value="PhoLip_ATPase_C"/>
    <property type="match status" value="1"/>
</dbReference>
<dbReference type="EC" id="7.6.2.1" evidence="16"/>
<evidence type="ECO:0000256" key="16">
    <source>
        <dbReference type="RuleBase" id="RU362033"/>
    </source>
</evidence>
<feature type="binding site" evidence="14">
    <location>
        <position position="498"/>
    </location>
    <ligand>
        <name>ATP</name>
        <dbReference type="ChEBI" id="CHEBI:30616"/>
    </ligand>
</feature>
<feature type="binding site" evidence="14">
    <location>
        <position position="379"/>
    </location>
    <ligand>
        <name>ATP</name>
        <dbReference type="ChEBI" id="CHEBI:30616"/>
    </ligand>
</feature>
<feature type="binding site" evidence="14">
    <location>
        <position position="381"/>
    </location>
    <ligand>
        <name>ATP</name>
        <dbReference type="ChEBI" id="CHEBI:30616"/>
    </ligand>
</feature>
<dbReference type="Pfam" id="PF16209">
    <property type="entry name" value="PhoLip_ATPase_N"/>
    <property type="match status" value="1"/>
</dbReference>
<dbReference type="SUPFAM" id="SSF56784">
    <property type="entry name" value="HAD-like"/>
    <property type="match status" value="1"/>
</dbReference>
<dbReference type="InterPro" id="IPR001757">
    <property type="entry name" value="P_typ_ATPase"/>
</dbReference>
<dbReference type="Proteomes" id="UP000179807">
    <property type="component" value="Unassembled WGS sequence"/>
</dbReference>
<dbReference type="PANTHER" id="PTHR24092:SF218">
    <property type="entry name" value="PHOSPHOLIPID-TRANSPORTING ATPASE"/>
    <property type="match status" value="1"/>
</dbReference>
<dbReference type="PROSITE" id="PS00154">
    <property type="entry name" value="ATPASE_E1_E2"/>
    <property type="match status" value="1"/>
</dbReference>
<evidence type="ECO:0000256" key="13">
    <source>
        <dbReference type="PIRSR" id="PIRSR606539-1"/>
    </source>
</evidence>
<dbReference type="GO" id="GO:0000287">
    <property type="term" value="F:magnesium ion binding"/>
    <property type="evidence" value="ECO:0007669"/>
    <property type="project" value="UniProtKB-UniRule"/>
</dbReference>
<dbReference type="InterPro" id="IPR036412">
    <property type="entry name" value="HAD-like_sf"/>
</dbReference>
<keyword evidence="5 15" id="KW-0479">Metal-binding</keyword>
<comment type="similarity">
    <text evidence="3 16">Belongs to the cation transport ATPase (P-type) (TC 3.A.3) family. Type IV subfamily.</text>
</comment>
<evidence type="ECO:0000256" key="12">
    <source>
        <dbReference type="ARBA" id="ARBA00034036"/>
    </source>
</evidence>
<evidence type="ECO:0000256" key="8">
    <source>
        <dbReference type="ARBA" id="ARBA00022842"/>
    </source>
</evidence>
<keyword evidence="8 15" id="KW-0460">Magnesium</keyword>
<accession>A0A1J4KET4</accession>
<reference evidence="20" key="1">
    <citation type="submission" date="2016-10" db="EMBL/GenBank/DDBJ databases">
        <authorList>
            <person name="Benchimol M."/>
            <person name="Almeida L.G."/>
            <person name="Vasconcelos A.T."/>
            <person name="Perreira-Neves A."/>
            <person name="Rosa I.A."/>
            <person name="Tasca T."/>
            <person name="Bogo M.R."/>
            <person name="de Souza W."/>
        </authorList>
    </citation>
    <scope>NUCLEOTIDE SEQUENCE [LARGE SCALE GENOMIC DNA]</scope>
    <source>
        <strain evidence="20">K</strain>
    </source>
</reference>
<feature type="transmembrane region" description="Helical" evidence="16">
    <location>
        <begin position="908"/>
        <end position="929"/>
    </location>
</feature>
<evidence type="ECO:0000313" key="20">
    <source>
        <dbReference type="EMBL" id="OHT09943.1"/>
    </source>
</evidence>
<dbReference type="GO" id="GO:0016887">
    <property type="term" value="F:ATP hydrolysis activity"/>
    <property type="evidence" value="ECO:0007669"/>
    <property type="project" value="InterPro"/>
</dbReference>
<dbReference type="InterPro" id="IPR023214">
    <property type="entry name" value="HAD_sf"/>
</dbReference>
<feature type="transmembrane region" description="Helical" evidence="16">
    <location>
        <begin position="827"/>
        <end position="849"/>
    </location>
</feature>
<evidence type="ECO:0000256" key="10">
    <source>
        <dbReference type="ARBA" id="ARBA00022989"/>
    </source>
</evidence>
<dbReference type="InterPro" id="IPR008250">
    <property type="entry name" value="ATPase_P-typ_transduc_dom_A_sf"/>
</dbReference>
<dbReference type="PRINTS" id="PR00119">
    <property type="entry name" value="CATATPASE"/>
</dbReference>
<feature type="binding site" evidence="15">
    <location>
        <position position="379"/>
    </location>
    <ligand>
        <name>Mg(2+)</name>
        <dbReference type="ChEBI" id="CHEBI:18420"/>
    </ligand>
</feature>
<dbReference type="EMBL" id="MLAK01000626">
    <property type="protein sequence ID" value="OHT09943.1"/>
    <property type="molecule type" value="Genomic_DNA"/>
</dbReference>
<feature type="binding site" evidence="14">
    <location>
        <position position="774"/>
    </location>
    <ligand>
        <name>ATP</name>
        <dbReference type="ChEBI" id="CHEBI:30616"/>
    </ligand>
</feature>
<keyword evidence="7 14" id="KW-0067">ATP-binding</keyword>
<feature type="binding site" evidence="15">
    <location>
        <position position="771"/>
    </location>
    <ligand>
        <name>Mg(2+)</name>
        <dbReference type="ChEBI" id="CHEBI:18420"/>
    </ligand>
</feature>
<dbReference type="Gene3D" id="3.40.50.1000">
    <property type="entry name" value="HAD superfamily/HAD-like"/>
    <property type="match status" value="1"/>
</dbReference>
<dbReference type="InterPro" id="IPR059000">
    <property type="entry name" value="ATPase_P-type_domA"/>
</dbReference>
<feature type="binding site" evidence="14">
    <location>
        <position position="744"/>
    </location>
    <ligand>
        <name>ATP</name>
        <dbReference type="ChEBI" id="CHEBI:30616"/>
    </ligand>
</feature>
<evidence type="ECO:0000256" key="4">
    <source>
        <dbReference type="ARBA" id="ARBA00022692"/>
    </source>
</evidence>
<protein>
    <recommendedName>
        <fullName evidence="16">Phospholipid-transporting ATPase</fullName>
        <ecNumber evidence="16">7.6.2.1</ecNumber>
    </recommendedName>
</protein>
<keyword evidence="6 14" id="KW-0547">Nucleotide-binding</keyword>
<dbReference type="GO" id="GO:0005524">
    <property type="term" value="F:ATP binding"/>
    <property type="evidence" value="ECO:0007669"/>
    <property type="project" value="UniProtKB-UniRule"/>
</dbReference>
<dbReference type="NCBIfam" id="TIGR01652">
    <property type="entry name" value="ATPase-Plipid"/>
    <property type="match status" value="1"/>
</dbReference>
<comment type="catalytic activity">
    <reaction evidence="12 16">
        <text>ATP + H2O + phospholipidSide 1 = ADP + phosphate + phospholipidSide 2.</text>
        <dbReference type="EC" id="7.6.2.1"/>
    </reaction>
</comment>
<proteinExistence type="inferred from homology"/>
<feature type="binding site" evidence="14">
    <location>
        <position position="670"/>
    </location>
    <ligand>
        <name>ATP</name>
        <dbReference type="ChEBI" id="CHEBI:30616"/>
    </ligand>
</feature>
<evidence type="ECO:0000313" key="21">
    <source>
        <dbReference type="Proteomes" id="UP000179807"/>
    </source>
</evidence>
<evidence type="ECO:0000256" key="6">
    <source>
        <dbReference type="ARBA" id="ARBA00022741"/>
    </source>
</evidence>
<dbReference type="SFLD" id="SFLDS00003">
    <property type="entry name" value="Haloacid_Dehalogenase"/>
    <property type="match status" value="1"/>
</dbReference>
<feature type="binding site" evidence="14">
    <location>
        <position position="591"/>
    </location>
    <ligand>
        <name>ATP</name>
        <dbReference type="ChEBI" id="CHEBI:30616"/>
    </ligand>
</feature>
<dbReference type="Pfam" id="PF00702">
    <property type="entry name" value="Hydrolase"/>
    <property type="match status" value="1"/>
</dbReference>
<feature type="binding site" evidence="15">
    <location>
        <position position="381"/>
    </location>
    <ligand>
        <name>Mg(2+)</name>
        <dbReference type="ChEBI" id="CHEBI:18420"/>
    </ligand>
</feature>
<sequence length="1058" mass="120949">MIHRKSSKKFTNKMEESELRIEFPVKERIPGKNSIKTSHYTWWNFIFLNLFEQFHRLANIFFLLVATLQAIPVISPLNPVMGFLSLGFMLLISMAKAGFEDYQRHVADDILNNKKTTIYDENGNKEVTWADVNPGDIIVLKTDQEFPADCIILEASSNDNKCRIETAALDGETNLKFRSVVTSRKLIDQSFSVFVSDPKAQLSYFSGRINYKNEEITLQLNNFVPRSCFLRNTSEVKALVVYSGQDTKVMLNSMKPKYKFTEIDKFLSNVVIVLFFVLIVISICFDVGAYMWANSHYHDLYLELEQQSTIYYFYNVFSWLLIINNMIPLCVYSSLDLVRFFLSFTISSDINMKDDDRGVKCKNSDLVSTIGRITHIFSDKTGTLTKNKMTFKSVGFRDSFYGKGQEPIEFDDNEKLISMSEKDIEEFKENLDNEELRMFLMNVCLCNSAVTMINPKYYTIEEIHEYFPDYEYSFDLPAPEIVAKFPYIISYQTASSDEIALLHFARECGFILYNITGDDVQLIIDHDLYTIDRPVVFEFSSQRRRHSVIVYLDGKYKLMIKGADSAILARSVNVSEELKQKVDFLSSNGLRTLVFGVKDLDNVDNILGEYNRIRGMTFDFEEALEALGETVELGFDAFAVSGVMDELQDEVVTTFTKLHCAGIKIWMMTGDKLDTALKIALSSGLRKPHQPVLIVEKHDDLYMISEKQACDYIFAIEGSNINALFEDDLFNSMASQAKSVICARCEPSQKGNGIRVFKKMNPKSRILAIGDGANDVDMIRIADVGVGVEGKEGSDAVMSADFALPSFRHIARLLIVHGRWCTNRTSLLITMTFYKTTMIAFTQMIFGVFNGFSATSAFDSGFLSLYNMILTIPQLFFICVFEEDVDAKYIMAVPEVYKEISKNGGIGLMPMIMMYIHALIHSVLIFFYSYFESNTVVLDKNCQTFDYPIFTQITGWSILIIFTIELLLKFKTMTIIHIGLYIACVIFYILVEYFYSIGDKQFYNILTVIFTMPRIWFLIPFVTGLCIAIDMIGLYLKPIFFPSLAESIAELEYSAKLL</sequence>
<dbReference type="InterPro" id="IPR006539">
    <property type="entry name" value="P-type_ATPase_IV"/>
</dbReference>
<feature type="transmembrane region" description="Helical" evidence="16">
    <location>
        <begin position="1015"/>
        <end position="1036"/>
    </location>
</feature>
<feature type="domain" description="P-type ATPase N-terminal" evidence="18">
    <location>
        <begin position="32"/>
        <end position="81"/>
    </location>
</feature>
<feature type="binding site" evidence="15">
    <location>
        <position position="775"/>
    </location>
    <ligand>
        <name>Mg(2+)</name>
        <dbReference type="ChEBI" id="CHEBI:18420"/>
    </ligand>
</feature>
<dbReference type="SUPFAM" id="SSF81653">
    <property type="entry name" value="Calcium ATPase, transduction domain A"/>
    <property type="match status" value="1"/>
</dbReference>
<evidence type="ECO:0000259" key="19">
    <source>
        <dbReference type="Pfam" id="PF16212"/>
    </source>
</evidence>
<keyword evidence="11 16" id="KW-0472">Membrane</keyword>
<feature type="binding site" evidence="14">
    <location>
        <position position="669"/>
    </location>
    <ligand>
        <name>ATP</name>
        <dbReference type="ChEBI" id="CHEBI:30616"/>
    </ligand>
</feature>
<dbReference type="Gene3D" id="2.70.150.10">
    <property type="entry name" value="Calcium-transporting ATPase, cytoplasmic transduction domain A"/>
    <property type="match status" value="1"/>
</dbReference>
<evidence type="ECO:0000256" key="2">
    <source>
        <dbReference type="ARBA" id="ARBA00004308"/>
    </source>
</evidence>
<comment type="subcellular location">
    <subcellularLocation>
        <location evidence="2">Endomembrane system</location>
    </subcellularLocation>
    <subcellularLocation>
        <location evidence="1 16">Membrane</location>
        <topology evidence="1 16">Multi-pass membrane protein</topology>
    </subcellularLocation>
</comment>
<dbReference type="InterPro" id="IPR023299">
    <property type="entry name" value="ATPase_P-typ_cyto_dom_N"/>
</dbReference>
<feature type="binding site" evidence="14">
    <location>
        <position position="775"/>
    </location>
    <ligand>
        <name>ATP</name>
        <dbReference type="ChEBI" id="CHEBI:30616"/>
    </ligand>
</feature>
<dbReference type="GO" id="GO:0045332">
    <property type="term" value="P:phospholipid translocation"/>
    <property type="evidence" value="ECO:0007669"/>
    <property type="project" value="TreeGrafter"/>
</dbReference>
<keyword evidence="21" id="KW-1185">Reference proteome</keyword>
<feature type="transmembrane region" description="Helical" evidence="16">
    <location>
        <begin position="975"/>
        <end position="995"/>
    </location>
</feature>
<evidence type="ECO:0000256" key="15">
    <source>
        <dbReference type="PIRSR" id="PIRSR606539-3"/>
    </source>
</evidence>
<feature type="domain" description="P-type ATPase C-terminal" evidence="19">
    <location>
        <begin position="797"/>
        <end position="1043"/>
    </location>
</feature>
<dbReference type="Gene3D" id="3.40.1110.10">
    <property type="entry name" value="Calcium-transporting ATPase, cytoplasmic domain N"/>
    <property type="match status" value="1"/>
</dbReference>
<feature type="active site" description="4-aspartylphosphate intermediate" evidence="13">
    <location>
        <position position="379"/>
    </location>
</feature>
<evidence type="ECO:0000256" key="11">
    <source>
        <dbReference type="ARBA" id="ARBA00023136"/>
    </source>
</evidence>
<keyword evidence="9 16" id="KW-1278">Translocase</keyword>
<feature type="transmembrane region" description="Helical" evidence="16">
    <location>
        <begin position="57"/>
        <end position="74"/>
    </location>
</feature>
<feature type="binding site" evidence="14">
    <location>
        <position position="671"/>
    </location>
    <ligand>
        <name>ATP</name>
        <dbReference type="ChEBI" id="CHEBI:30616"/>
    </ligand>
</feature>
<dbReference type="GeneID" id="94836430"/>
<gene>
    <name evidence="20" type="ORF">TRFO_21035</name>
</gene>
<evidence type="ECO:0000256" key="3">
    <source>
        <dbReference type="ARBA" id="ARBA00008109"/>
    </source>
</evidence>
<dbReference type="SFLD" id="SFLDF00027">
    <property type="entry name" value="p-type_atpase"/>
    <property type="match status" value="1"/>
</dbReference>
<dbReference type="OrthoDB" id="377733at2759"/>
<feature type="binding site" evidence="14">
    <location>
        <position position="750"/>
    </location>
    <ligand>
        <name>ATP</name>
        <dbReference type="ChEBI" id="CHEBI:30616"/>
    </ligand>
</feature>
<evidence type="ECO:0000256" key="1">
    <source>
        <dbReference type="ARBA" id="ARBA00004141"/>
    </source>
</evidence>
<feature type="transmembrane region" description="Helical" evidence="16">
    <location>
        <begin position="80"/>
        <end position="99"/>
    </location>
</feature>
<name>A0A1J4KET4_9EUKA</name>
<feature type="transmembrane region" description="Helical" evidence="16">
    <location>
        <begin position="266"/>
        <end position="292"/>
    </location>
</feature>
<feature type="domain" description="P-type ATPase A" evidence="17">
    <location>
        <begin position="112"/>
        <end position="174"/>
    </location>
</feature>
<dbReference type="InterPro" id="IPR032630">
    <property type="entry name" value="P_typ_ATPase_c"/>
</dbReference>
<feature type="binding site" evidence="14">
    <location>
        <position position="380"/>
    </location>
    <ligand>
        <name>ATP</name>
        <dbReference type="ChEBI" id="CHEBI:30616"/>
    </ligand>
</feature>
<evidence type="ECO:0000256" key="5">
    <source>
        <dbReference type="ARBA" id="ARBA00022723"/>
    </source>
</evidence>
<evidence type="ECO:0000256" key="7">
    <source>
        <dbReference type="ARBA" id="ARBA00022840"/>
    </source>
</evidence>
<feature type="binding site" evidence="14">
    <location>
        <position position="561"/>
    </location>
    <ligand>
        <name>ATP</name>
        <dbReference type="ChEBI" id="CHEBI:30616"/>
    </ligand>
</feature>
<dbReference type="SUPFAM" id="SSF81660">
    <property type="entry name" value="Metal cation-transporting ATPase, ATP-binding domain N"/>
    <property type="match status" value="1"/>
</dbReference>
<dbReference type="AlphaFoldDB" id="A0A1J4KET4"/>
<dbReference type="GO" id="GO:0140326">
    <property type="term" value="F:ATPase-coupled intramembrane lipid transporter activity"/>
    <property type="evidence" value="ECO:0007669"/>
    <property type="project" value="UniProtKB-EC"/>
</dbReference>
<dbReference type="InterPro" id="IPR032631">
    <property type="entry name" value="P-type_ATPase_N"/>
</dbReference>
<organism evidence="20 21">
    <name type="scientific">Tritrichomonas foetus</name>
    <dbReference type="NCBI Taxonomy" id="1144522"/>
    <lineage>
        <taxon>Eukaryota</taxon>
        <taxon>Metamonada</taxon>
        <taxon>Parabasalia</taxon>
        <taxon>Tritrichomonadida</taxon>
        <taxon>Tritrichomonadidae</taxon>
        <taxon>Tritrichomonas</taxon>
    </lineage>
</organism>
<evidence type="ECO:0000256" key="14">
    <source>
        <dbReference type="PIRSR" id="PIRSR606539-2"/>
    </source>
</evidence>